<organism evidence="6">
    <name type="scientific">mine drainage metagenome</name>
    <dbReference type="NCBI Taxonomy" id="410659"/>
    <lineage>
        <taxon>unclassified sequences</taxon>
        <taxon>metagenomes</taxon>
        <taxon>ecological metagenomes</taxon>
    </lineage>
</organism>
<dbReference type="EMBL" id="AUZZ01003782">
    <property type="protein sequence ID" value="EQD55983.1"/>
    <property type="molecule type" value="Genomic_DNA"/>
</dbReference>
<keyword evidence="6" id="KW-0067">ATP-binding</keyword>
<dbReference type="GO" id="GO:0006310">
    <property type="term" value="P:DNA recombination"/>
    <property type="evidence" value="ECO:0007669"/>
    <property type="project" value="InterPro"/>
</dbReference>
<accession>T1AH57</accession>
<keyword evidence="1" id="KW-0963">Cytoplasm</keyword>
<dbReference type="NCBIfam" id="TIGR00084">
    <property type="entry name" value="ruvA"/>
    <property type="match status" value="1"/>
</dbReference>
<name>T1AH57_9ZZZZ</name>
<feature type="domain" description="DNA helicase Holliday junction RuvA type" evidence="5">
    <location>
        <begin position="1"/>
        <end position="62"/>
    </location>
</feature>
<evidence type="ECO:0000256" key="3">
    <source>
        <dbReference type="ARBA" id="ARBA00023125"/>
    </source>
</evidence>
<gene>
    <name evidence="6" type="ORF">B2A_05443</name>
</gene>
<dbReference type="InterPro" id="IPR000085">
    <property type="entry name" value="RuvA"/>
</dbReference>
<dbReference type="Gene3D" id="2.40.50.140">
    <property type="entry name" value="Nucleic acid-binding proteins"/>
    <property type="match status" value="1"/>
</dbReference>
<dbReference type="GO" id="GO:0005524">
    <property type="term" value="F:ATP binding"/>
    <property type="evidence" value="ECO:0007669"/>
    <property type="project" value="InterPro"/>
</dbReference>
<proteinExistence type="predicted"/>
<evidence type="ECO:0000256" key="4">
    <source>
        <dbReference type="ARBA" id="ARBA00023204"/>
    </source>
</evidence>
<keyword evidence="6" id="KW-0547">Nucleotide-binding</keyword>
<dbReference type="SUPFAM" id="SSF47781">
    <property type="entry name" value="RuvA domain 2-like"/>
    <property type="match status" value="1"/>
</dbReference>
<keyword evidence="6" id="KW-0378">Hydrolase</keyword>
<protein>
    <submittedName>
        <fullName evidence="6">Holliday junction DNA helicase RuvA</fullName>
    </submittedName>
</protein>
<evidence type="ECO:0000313" key="6">
    <source>
        <dbReference type="EMBL" id="EQD55983.1"/>
    </source>
</evidence>
<keyword evidence="6" id="KW-0347">Helicase</keyword>
<dbReference type="Pfam" id="PF01330">
    <property type="entry name" value="RuvA_N"/>
    <property type="match status" value="1"/>
</dbReference>
<evidence type="ECO:0000256" key="2">
    <source>
        <dbReference type="ARBA" id="ARBA00022763"/>
    </source>
</evidence>
<comment type="caution">
    <text evidence="6">The sequence shown here is derived from an EMBL/GenBank/DDBJ whole genome shotgun (WGS) entry which is preliminary data.</text>
</comment>
<keyword evidence="3" id="KW-0238">DNA-binding</keyword>
<dbReference type="GO" id="GO:0003677">
    <property type="term" value="F:DNA binding"/>
    <property type="evidence" value="ECO:0007669"/>
    <property type="project" value="UniProtKB-KW"/>
</dbReference>
<dbReference type="GO" id="GO:0006281">
    <property type="term" value="P:DNA repair"/>
    <property type="evidence" value="ECO:0007669"/>
    <property type="project" value="UniProtKB-KW"/>
</dbReference>
<feature type="non-terminal residue" evidence="6">
    <location>
        <position position="106"/>
    </location>
</feature>
<dbReference type="InterPro" id="IPR013849">
    <property type="entry name" value="DNA_helicase_Holl-junc_RuvA_I"/>
</dbReference>
<dbReference type="InterPro" id="IPR012340">
    <property type="entry name" value="NA-bd_OB-fold"/>
</dbReference>
<evidence type="ECO:0000256" key="1">
    <source>
        <dbReference type="ARBA" id="ARBA00022490"/>
    </source>
</evidence>
<dbReference type="Pfam" id="PF14520">
    <property type="entry name" value="HHH_5"/>
    <property type="match status" value="1"/>
</dbReference>
<keyword evidence="2" id="KW-0227">DNA damage</keyword>
<dbReference type="AlphaFoldDB" id="T1AH57"/>
<reference evidence="6" key="1">
    <citation type="submission" date="2013-08" db="EMBL/GenBank/DDBJ databases">
        <authorList>
            <person name="Mendez C."/>
            <person name="Richter M."/>
            <person name="Ferrer M."/>
            <person name="Sanchez J."/>
        </authorList>
    </citation>
    <scope>NUCLEOTIDE SEQUENCE</scope>
</reference>
<dbReference type="GO" id="GO:0009378">
    <property type="term" value="F:four-way junction helicase activity"/>
    <property type="evidence" value="ECO:0007669"/>
    <property type="project" value="InterPro"/>
</dbReference>
<sequence>MIGSLRGRIVSKAPPRVILEVSGVGYEIEMPLLSVTRLPPVGSETFLIIHDVVREEGTLLYGFIDETERVLFRLLLRVNGIGPKAALAVLSSLSVPEFVRIIRDRD</sequence>
<dbReference type="InterPro" id="IPR010994">
    <property type="entry name" value="RuvA_2-like"/>
</dbReference>
<evidence type="ECO:0000259" key="5">
    <source>
        <dbReference type="Pfam" id="PF01330"/>
    </source>
</evidence>
<reference evidence="6" key="2">
    <citation type="journal article" date="2014" name="ISME J.">
        <title>Microbial stratification in low pH oxic and suboxic macroscopic growths along an acid mine drainage.</title>
        <authorList>
            <person name="Mendez-Garcia C."/>
            <person name="Mesa V."/>
            <person name="Sprenger R.R."/>
            <person name="Richter M."/>
            <person name="Diez M.S."/>
            <person name="Solano J."/>
            <person name="Bargiela R."/>
            <person name="Golyshina O.V."/>
            <person name="Manteca A."/>
            <person name="Ramos J.L."/>
            <person name="Gallego J.R."/>
            <person name="Llorente I."/>
            <person name="Martins Dos Santos V.A."/>
            <person name="Jensen O.N."/>
            <person name="Pelaez A.I."/>
            <person name="Sanchez J."/>
            <person name="Ferrer M."/>
        </authorList>
    </citation>
    <scope>NUCLEOTIDE SEQUENCE</scope>
</reference>
<dbReference type="Gene3D" id="1.10.150.20">
    <property type="entry name" value="5' to 3' exonuclease, C-terminal subdomain"/>
    <property type="match status" value="1"/>
</dbReference>
<dbReference type="SUPFAM" id="SSF50249">
    <property type="entry name" value="Nucleic acid-binding proteins"/>
    <property type="match status" value="1"/>
</dbReference>
<keyword evidence="4" id="KW-0234">DNA repair</keyword>